<feature type="region of interest" description="Disordered" evidence="1">
    <location>
        <begin position="110"/>
        <end position="153"/>
    </location>
</feature>
<dbReference type="EMBL" id="JACIIZ010000019">
    <property type="protein sequence ID" value="MBB6254725.1"/>
    <property type="molecule type" value="Genomic_DNA"/>
</dbReference>
<reference evidence="2 3" key="1">
    <citation type="submission" date="2020-08" db="EMBL/GenBank/DDBJ databases">
        <title>Genomic Encyclopedia of Type Strains, Phase IV (KMG-IV): sequencing the most valuable type-strain genomes for metagenomic binning, comparative biology and taxonomic classification.</title>
        <authorList>
            <person name="Goeker M."/>
        </authorList>
    </citation>
    <scope>NUCLEOTIDE SEQUENCE [LARGE SCALE GENOMIC DNA]</scope>
    <source>
        <strain evidence="2 3">DSM 22198</strain>
    </source>
</reference>
<feature type="region of interest" description="Disordered" evidence="1">
    <location>
        <begin position="170"/>
        <end position="198"/>
    </location>
</feature>
<evidence type="ECO:0000256" key="1">
    <source>
        <dbReference type="SAM" id="MobiDB-lite"/>
    </source>
</evidence>
<evidence type="ECO:0000313" key="2">
    <source>
        <dbReference type="EMBL" id="MBB6254725.1"/>
    </source>
</evidence>
<feature type="compositionally biased region" description="Low complexity" evidence="1">
    <location>
        <begin position="123"/>
        <end position="132"/>
    </location>
</feature>
<dbReference type="Proteomes" id="UP000539175">
    <property type="component" value="Unassembled WGS sequence"/>
</dbReference>
<accession>A0A7X0B4X4</accession>
<feature type="region of interest" description="Disordered" evidence="1">
    <location>
        <begin position="1"/>
        <end position="31"/>
    </location>
</feature>
<evidence type="ECO:0000313" key="3">
    <source>
        <dbReference type="Proteomes" id="UP000539175"/>
    </source>
</evidence>
<keyword evidence="3" id="KW-1185">Reference proteome</keyword>
<organism evidence="2 3">
    <name type="scientific">Nitrospirillum iridis</name>
    <dbReference type="NCBI Taxonomy" id="765888"/>
    <lineage>
        <taxon>Bacteria</taxon>
        <taxon>Pseudomonadati</taxon>
        <taxon>Pseudomonadota</taxon>
        <taxon>Alphaproteobacteria</taxon>
        <taxon>Rhodospirillales</taxon>
        <taxon>Azospirillaceae</taxon>
        <taxon>Nitrospirillum</taxon>
    </lineage>
</organism>
<dbReference type="AlphaFoldDB" id="A0A7X0B4X4"/>
<sequence>MPRKSNAPPPDSDSPADAAAPPPGDPPSLDTLARRYLDLWQDQWAAVAADPDMTGAFARLVRALGQTAWPSGNPFAAGTGGTTASGVNPGVAAWMGAPFFSPATFPWGPYANTQTSTGGGAPATGPGADTAPETPPGSPAAGDPPDGGDGRLAELAGRIAALERQLADLAQGIGTQAQPTARRPRGRRPGSPGRGGGS</sequence>
<comment type="caution">
    <text evidence="2">The sequence shown here is derived from an EMBL/GenBank/DDBJ whole genome shotgun (WGS) entry which is preliminary data.</text>
</comment>
<name>A0A7X0B4X4_9PROT</name>
<proteinExistence type="predicted"/>
<gene>
    <name evidence="2" type="ORF">FHS74_005315</name>
</gene>
<protein>
    <submittedName>
        <fullName evidence="2">Uncharacterized protein</fullName>
    </submittedName>
</protein>